<dbReference type="GO" id="GO:0000978">
    <property type="term" value="F:RNA polymerase II cis-regulatory region sequence-specific DNA binding"/>
    <property type="evidence" value="ECO:0007669"/>
    <property type="project" value="TreeGrafter"/>
</dbReference>
<proteinExistence type="inferred from homology"/>
<evidence type="ECO:0000256" key="14">
    <source>
        <dbReference type="ARBA" id="ARBA00023242"/>
    </source>
</evidence>
<evidence type="ECO:0000259" key="18">
    <source>
        <dbReference type="PROSITE" id="PS50280"/>
    </source>
</evidence>
<dbReference type="InterPro" id="IPR003655">
    <property type="entry name" value="aKRAB"/>
</dbReference>
<dbReference type="SUPFAM" id="SSF82199">
    <property type="entry name" value="SET domain"/>
    <property type="match status" value="1"/>
</dbReference>
<dbReference type="InterPro" id="IPR036051">
    <property type="entry name" value="KRAB_dom_sf"/>
</dbReference>
<comment type="subcellular location">
    <subcellularLocation>
        <location evidence="2">Nucleus</location>
    </subcellularLocation>
</comment>
<feature type="region of interest" description="Disordered" evidence="16">
    <location>
        <begin position="418"/>
        <end position="466"/>
    </location>
</feature>
<evidence type="ECO:0000256" key="12">
    <source>
        <dbReference type="ARBA" id="ARBA00023125"/>
    </source>
</evidence>
<evidence type="ECO:0000259" key="17">
    <source>
        <dbReference type="PROSITE" id="PS50157"/>
    </source>
</evidence>
<dbReference type="GO" id="GO:0042054">
    <property type="term" value="F:histone methyltransferase activity"/>
    <property type="evidence" value="ECO:0007669"/>
    <property type="project" value="InterPro"/>
</dbReference>
<feature type="domain" description="KRAB-related" evidence="19">
    <location>
        <begin position="4"/>
        <end position="67"/>
    </location>
</feature>
<dbReference type="PANTHER" id="PTHR23226:SF416">
    <property type="entry name" value="FI01424P"/>
    <property type="match status" value="1"/>
</dbReference>
<feature type="domain" description="C2H2-type" evidence="17">
    <location>
        <begin position="523"/>
        <end position="550"/>
    </location>
</feature>
<comment type="similarity">
    <text evidence="3">Belongs to the krueppel C2H2-type zinc-finger protein family.</text>
</comment>
<dbReference type="EMBL" id="JADWDJ010000007">
    <property type="protein sequence ID" value="KAG5277707.1"/>
    <property type="molecule type" value="Genomic_DNA"/>
</dbReference>
<dbReference type="PROSITE" id="PS50157">
    <property type="entry name" value="ZINC_FINGER_C2H2_2"/>
    <property type="match status" value="11"/>
</dbReference>
<feature type="domain" description="C2H2-type" evidence="17">
    <location>
        <begin position="467"/>
        <end position="494"/>
    </location>
</feature>
<sequence length="822" mass="94026">MSSSDEEKFDGLRVHFTQTEWARLAKWEKVRYSNMKRNHLFMLAIGLSSPAPAFMRQGRARKKALVRPPPADSSDSEEEWTPSLERRPPAPRGFRAPTRGPADSRVAPVKPTQPPAPALPSQVPTKDSDQSREKDRVETVDGQAGRETDPAAKTRGVSKREWLKQQKQQLNSYKRGGSLRNRPRVSYTEEDVPKDEDYLYCEDCESFYIEECGVHGPPHFIPDTQAPVGVPDRARLTLPPELEVRTSNIPNAGLGVFNQGQTVPKGAHFGPYEGDVADRDEAIESGYSWVIYKSHHSDEYIDAKRETHSNWMRYVNCARDGEEQNLVAFQYRGGIIYRCCKPIGPGEELLVWYGEDYARDLGIGFDYLWDIKSSATDVTVSQVFPCSLCPFAYTAQIYLQKHIKRSHTDEYTRLLRSGEIGPETLAPSRSSRNQHTQKNSTVPCRSTSGKVIHRSSEQEGGNGQRGHACAECGKSFTQGRDLKRHQRTHTGERPYHCTQCGKSFTREDTLKLHQRTHTGERPYHCTQCGKSFTQGRALKLHQRTHTGERPYHCTQCGKSFTREDTLKLHQRTHTGERPYHCTQCGKSFTQGRALKLHQRTHTGERPYHCTQCGKSFTQEAHLKLHQRTHTGERPYHCTQCGKSFTQEAHLKLHQRTHTGERPYHCTQCGKSFTQEAHLKLHQRTHTGERPYHCTQCGKSFTLEGNLKRHQRTHTGERPYHCTQCGKSFTLEGNLKLHQRTHTGEREAAPLHSVWQELHSRGKSQTTPAHSHRREAVPLHSEWQELHSIRSFKDTPVHSHERTLTMVLVKQQFNLISRNKQVQ</sequence>
<keyword evidence="13" id="KW-0804">Transcription</keyword>
<dbReference type="SUPFAM" id="SSF57667">
    <property type="entry name" value="beta-beta-alpha zinc fingers"/>
    <property type="match status" value="5"/>
</dbReference>
<keyword evidence="10" id="KW-0862">Zinc</keyword>
<dbReference type="PANTHER" id="PTHR23226">
    <property type="entry name" value="ZINC FINGER AND SCAN DOMAIN-CONTAINING"/>
    <property type="match status" value="1"/>
</dbReference>
<evidence type="ECO:0000256" key="2">
    <source>
        <dbReference type="ARBA" id="ARBA00004123"/>
    </source>
</evidence>
<dbReference type="PROSITE" id="PS50806">
    <property type="entry name" value="KRAB_RELATED"/>
    <property type="match status" value="1"/>
</dbReference>
<dbReference type="InterPro" id="IPR046341">
    <property type="entry name" value="SET_dom_sf"/>
</dbReference>
<evidence type="ECO:0000313" key="20">
    <source>
        <dbReference type="EMBL" id="KAG5277707.1"/>
    </source>
</evidence>
<dbReference type="Gene3D" id="3.30.160.60">
    <property type="entry name" value="Classic Zinc Finger"/>
    <property type="match status" value="11"/>
</dbReference>
<feature type="domain" description="C2H2-type" evidence="17">
    <location>
        <begin position="551"/>
        <end position="578"/>
    </location>
</feature>
<feature type="domain" description="C2H2-type" evidence="17">
    <location>
        <begin position="663"/>
        <end position="690"/>
    </location>
</feature>
<evidence type="ECO:0000259" key="19">
    <source>
        <dbReference type="PROSITE" id="PS50806"/>
    </source>
</evidence>
<dbReference type="PROSITE" id="PS50280">
    <property type="entry name" value="SET"/>
    <property type="match status" value="1"/>
</dbReference>
<dbReference type="SMART" id="SM00355">
    <property type="entry name" value="ZnF_C2H2"/>
    <property type="match status" value="11"/>
</dbReference>
<dbReference type="Pfam" id="PF00096">
    <property type="entry name" value="zf-C2H2"/>
    <property type="match status" value="10"/>
</dbReference>
<dbReference type="FunFam" id="3.30.160.60:FF:002343">
    <property type="entry name" value="Zinc finger protein 33A"/>
    <property type="match status" value="5"/>
</dbReference>
<evidence type="ECO:0000256" key="10">
    <source>
        <dbReference type="ARBA" id="ARBA00022833"/>
    </source>
</evidence>
<organism evidence="20 21">
    <name type="scientific">Alosa alosa</name>
    <name type="common">allis shad</name>
    <dbReference type="NCBI Taxonomy" id="278164"/>
    <lineage>
        <taxon>Eukaryota</taxon>
        <taxon>Metazoa</taxon>
        <taxon>Chordata</taxon>
        <taxon>Craniata</taxon>
        <taxon>Vertebrata</taxon>
        <taxon>Euteleostomi</taxon>
        <taxon>Actinopterygii</taxon>
        <taxon>Neopterygii</taxon>
        <taxon>Teleostei</taxon>
        <taxon>Clupei</taxon>
        <taxon>Clupeiformes</taxon>
        <taxon>Clupeoidei</taxon>
        <taxon>Clupeidae</taxon>
        <taxon>Alosa</taxon>
    </lineage>
</organism>
<evidence type="ECO:0000256" key="16">
    <source>
        <dbReference type="SAM" id="MobiDB-lite"/>
    </source>
</evidence>
<dbReference type="Pfam" id="PF21549">
    <property type="entry name" value="PRDM2_PR"/>
    <property type="match status" value="1"/>
</dbReference>
<feature type="domain" description="C2H2-type" evidence="17">
    <location>
        <begin position="719"/>
        <end position="746"/>
    </location>
</feature>
<keyword evidence="5" id="KW-0808">Transferase</keyword>
<dbReference type="GO" id="GO:0008270">
    <property type="term" value="F:zinc ion binding"/>
    <property type="evidence" value="ECO:0007669"/>
    <property type="project" value="UniProtKB-KW"/>
</dbReference>
<dbReference type="FunFam" id="3.30.160.60:FF:000912">
    <property type="entry name" value="Zinc finger protein 660"/>
    <property type="match status" value="2"/>
</dbReference>
<feature type="region of interest" description="Disordered" evidence="16">
    <location>
        <begin position="756"/>
        <end position="775"/>
    </location>
</feature>
<feature type="domain" description="C2H2-type" evidence="17">
    <location>
        <begin position="495"/>
        <end position="522"/>
    </location>
</feature>
<keyword evidence="6" id="KW-0949">S-adenosyl-L-methionine</keyword>
<evidence type="ECO:0000256" key="4">
    <source>
        <dbReference type="ARBA" id="ARBA00022603"/>
    </source>
</evidence>
<evidence type="ECO:0000256" key="5">
    <source>
        <dbReference type="ARBA" id="ARBA00022679"/>
    </source>
</evidence>
<evidence type="ECO:0000256" key="8">
    <source>
        <dbReference type="ARBA" id="ARBA00022737"/>
    </source>
</evidence>
<evidence type="ECO:0000256" key="13">
    <source>
        <dbReference type="ARBA" id="ARBA00023163"/>
    </source>
</evidence>
<dbReference type="SUPFAM" id="SSF109640">
    <property type="entry name" value="KRAB domain (Kruppel-associated box)"/>
    <property type="match status" value="1"/>
</dbReference>
<feature type="domain" description="SET" evidence="18">
    <location>
        <begin position="240"/>
        <end position="354"/>
    </location>
</feature>
<keyword evidence="11" id="KW-0805">Transcription regulation</keyword>
<dbReference type="SMART" id="SM00317">
    <property type="entry name" value="SET"/>
    <property type="match status" value="1"/>
</dbReference>
<feature type="compositionally biased region" description="Polar residues" evidence="16">
    <location>
        <begin position="427"/>
        <end position="449"/>
    </location>
</feature>
<accession>A0AAV6GVP0</accession>
<feature type="domain" description="C2H2-type" evidence="17">
    <location>
        <begin position="607"/>
        <end position="634"/>
    </location>
</feature>
<dbReference type="InterPro" id="IPR044417">
    <property type="entry name" value="PRDM7_9_PR-SET"/>
</dbReference>
<dbReference type="InterPro" id="IPR036236">
    <property type="entry name" value="Znf_C2H2_sf"/>
</dbReference>
<reference evidence="20" key="1">
    <citation type="submission" date="2020-10" db="EMBL/GenBank/DDBJ databases">
        <title>Chromosome-scale genome assembly of the Allis shad, Alosa alosa.</title>
        <authorList>
            <person name="Margot Z."/>
            <person name="Christophe K."/>
            <person name="Cabau C."/>
            <person name="Louis A."/>
            <person name="Berthelot C."/>
            <person name="Parey E."/>
            <person name="Roest Crollius H."/>
            <person name="Montfort J."/>
            <person name="Robinson-Rechavi M."/>
            <person name="Bucao C."/>
            <person name="Bouchez O."/>
            <person name="Gislard M."/>
            <person name="Lluch J."/>
            <person name="Milhes M."/>
            <person name="Lampietro C."/>
            <person name="Lopez Roques C."/>
            <person name="Donnadieu C."/>
            <person name="Braasch I."/>
            <person name="Desvignes T."/>
            <person name="Postlethwait J."/>
            <person name="Bobe J."/>
            <person name="Guiguen Y."/>
        </authorList>
    </citation>
    <scope>NUCLEOTIDE SEQUENCE</scope>
    <source>
        <strain evidence="20">M-15738</strain>
        <tissue evidence="20">Blood</tissue>
    </source>
</reference>
<dbReference type="AlphaFoldDB" id="A0AAV6GVP0"/>
<dbReference type="FunFam" id="3.30.160.60:FF:000097">
    <property type="entry name" value="Zinc finger protein"/>
    <property type="match status" value="2"/>
</dbReference>
<dbReference type="PROSITE" id="PS00028">
    <property type="entry name" value="ZINC_FINGER_C2H2_1"/>
    <property type="match status" value="11"/>
</dbReference>
<protein>
    <recommendedName>
        <fullName evidence="22">Histone-lysine N-methyltransferase PRDM9-like</fullName>
    </recommendedName>
</protein>
<keyword evidence="4" id="KW-0489">Methyltransferase</keyword>
<keyword evidence="7" id="KW-0479">Metal-binding</keyword>
<evidence type="ECO:0008006" key="22">
    <source>
        <dbReference type="Google" id="ProtNLM"/>
    </source>
</evidence>
<keyword evidence="14" id="KW-0539">Nucleus</keyword>
<evidence type="ECO:0000256" key="3">
    <source>
        <dbReference type="ARBA" id="ARBA00006991"/>
    </source>
</evidence>
<comment type="function">
    <text evidence="1">May be involved in transcriptional regulation.</text>
</comment>
<feature type="compositionally biased region" description="Basic and acidic residues" evidence="16">
    <location>
        <begin position="126"/>
        <end position="164"/>
    </location>
</feature>
<evidence type="ECO:0000256" key="9">
    <source>
        <dbReference type="ARBA" id="ARBA00022771"/>
    </source>
</evidence>
<keyword evidence="8" id="KW-0677">Repeat</keyword>
<gene>
    <name evidence="20" type="ORF">AALO_G00090500</name>
</gene>
<dbReference type="Gene3D" id="2.170.270.10">
    <property type="entry name" value="SET domain"/>
    <property type="match status" value="1"/>
</dbReference>
<dbReference type="GO" id="GO:0000981">
    <property type="term" value="F:DNA-binding transcription factor activity, RNA polymerase II-specific"/>
    <property type="evidence" value="ECO:0007669"/>
    <property type="project" value="TreeGrafter"/>
</dbReference>
<feature type="compositionally biased region" description="Low complexity" evidence="16">
    <location>
        <begin position="92"/>
        <end position="101"/>
    </location>
</feature>
<dbReference type="InterPro" id="IPR001214">
    <property type="entry name" value="SET_dom"/>
</dbReference>
<keyword evidence="21" id="KW-1185">Reference proteome</keyword>
<evidence type="ECO:0000256" key="7">
    <source>
        <dbReference type="ARBA" id="ARBA00022723"/>
    </source>
</evidence>
<dbReference type="Proteomes" id="UP000823561">
    <property type="component" value="Chromosome 7"/>
</dbReference>
<evidence type="ECO:0000256" key="11">
    <source>
        <dbReference type="ARBA" id="ARBA00023015"/>
    </source>
</evidence>
<dbReference type="FunFam" id="3.30.160.60:FF:002110">
    <property type="entry name" value="Zinc finger protein 1053"/>
    <property type="match status" value="1"/>
</dbReference>
<evidence type="ECO:0000256" key="1">
    <source>
        <dbReference type="ARBA" id="ARBA00003767"/>
    </source>
</evidence>
<evidence type="ECO:0000313" key="21">
    <source>
        <dbReference type="Proteomes" id="UP000823561"/>
    </source>
</evidence>
<keyword evidence="9 15" id="KW-0863">Zinc-finger</keyword>
<dbReference type="GO" id="GO:0032259">
    <property type="term" value="P:methylation"/>
    <property type="evidence" value="ECO:0007669"/>
    <property type="project" value="UniProtKB-KW"/>
</dbReference>
<comment type="caution">
    <text evidence="20">The sequence shown here is derived from an EMBL/GenBank/DDBJ whole genome shotgun (WGS) entry which is preliminary data.</text>
</comment>
<name>A0AAV6GVP0_9TELE</name>
<dbReference type="InterPro" id="IPR013087">
    <property type="entry name" value="Znf_C2H2_type"/>
</dbReference>
<feature type="domain" description="C2H2-type" evidence="17">
    <location>
        <begin position="384"/>
        <end position="412"/>
    </location>
</feature>
<keyword evidence="12" id="KW-0238">DNA-binding</keyword>
<dbReference type="CDD" id="cd19193">
    <property type="entry name" value="PR-SET_PRDM7_9"/>
    <property type="match status" value="1"/>
</dbReference>
<dbReference type="GO" id="GO:0005634">
    <property type="term" value="C:nucleus"/>
    <property type="evidence" value="ECO:0007669"/>
    <property type="project" value="UniProtKB-SubCell"/>
</dbReference>
<feature type="region of interest" description="Disordered" evidence="16">
    <location>
        <begin position="58"/>
        <end position="168"/>
    </location>
</feature>
<evidence type="ECO:0000256" key="15">
    <source>
        <dbReference type="PROSITE-ProRule" id="PRU00042"/>
    </source>
</evidence>
<feature type="domain" description="C2H2-type" evidence="17">
    <location>
        <begin position="635"/>
        <end position="662"/>
    </location>
</feature>
<feature type="domain" description="C2H2-type" evidence="17">
    <location>
        <begin position="579"/>
        <end position="606"/>
    </location>
</feature>
<evidence type="ECO:0000256" key="6">
    <source>
        <dbReference type="ARBA" id="ARBA00022691"/>
    </source>
</evidence>
<feature type="domain" description="C2H2-type" evidence="17">
    <location>
        <begin position="691"/>
        <end position="718"/>
    </location>
</feature>